<dbReference type="Proteomes" id="UP001346869">
    <property type="component" value="Unassembled WGS sequence"/>
</dbReference>
<comment type="caution">
    <text evidence="2">The sequence shown here is derived from an EMBL/GenBank/DDBJ whole genome shotgun (WGS) entry which is preliminary data.</text>
</comment>
<reference evidence="2 3" key="2">
    <citation type="journal article" date="2023" name="Mol. Biol. Evol.">
        <title>Genomics of Secondarily Temperate Adaptation in the Only Non-Antarctic Icefish.</title>
        <authorList>
            <person name="Rivera-Colon A.G."/>
            <person name="Rayamajhi N."/>
            <person name="Minhas B.F."/>
            <person name="Madrigal G."/>
            <person name="Bilyk K.T."/>
            <person name="Yoon V."/>
            <person name="Hune M."/>
            <person name="Gregory S."/>
            <person name="Cheng C.H.C."/>
            <person name="Catchen J.M."/>
        </authorList>
    </citation>
    <scope>NUCLEOTIDE SEQUENCE [LARGE SCALE GENOMIC DNA]</scope>
    <source>
        <strain evidence="2">JMC-PN-2008</strain>
    </source>
</reference>
<organism evidence="2 3">
    <name type="scientific">Eleginops maclovinus</name>
    <name type="common">Patagonian blennie</name>
    <name type="synonym">Eleginus maclovinus</name>
    <dbReference type="NCBI Taxonomy" id="56733"/>
    <lineage>
        <taxon>Eukaryota</taxon>
        <taxon>Metazoa</taxon>
        <taxon>Chordata</taxon>
        <taxon>Craniata</taxon>
        <taxon>Vertebrata</taxon>
        <taxon>Euteleostomi</taxon>
        <taxon>Actinopterygii</taxon>
        <taxon>Neopterygii</taxon>
        <taxon>Teleostei</taxon>
        <taxon>Neoteleostei</taxon>
        <taxon>Acanthomorphata</taxon>
        <taxon>Eupercaria</taxon>
        <taxon>Perciformes</taxon>
        <taxon>Notothenioidei</taxon>
        <taxon>Eleginopidae</taxon>
        <taxon>Eleginops</taxon>
    </lineage>
</organism>
<gene>
    <name evidence="2" type="ORF">PBY51_020036</name>
</gene>
<accession>A0AAN7XRZ0</accession>
<reference evidence="2 3" key="1">
    <citation type="journal article" date="2023" name="Genes (Basel)">
        <title>Chromosome-Level Genome Assembly and Circadian Gene Repertoire of the Patagonia Blennie Eleginops maclovinus-The Closest Ancestral Proxy of Antarctic Cryonotothenioids.</title>
        <authorList>
            <person name="Cheng C.C."/>
            <person name="Rivera-Colon A.G."/>
            <person name="Minhas B.F."/>
            <person name="Wilson L."/>
            <person name="Rayamajhi N."/>
            <person name="Vargas-Chacoff L."/>
            <person name="Catchen J.M."/>
        </authorList>
    </citation>
    <scope>NUCLEOTIDE SEQUENCE [LARGE SCALE GENOMIC DNA]</scope>
    <source>
        <strain evidence="2">JMC-PN-2008</strain>
    </source>
</reference>
<sequence>MRGSIVLGNPSWLLSHSFSMYKIENLRKNRRGKIPSERHQDVRGRHTHPQNSPLTWITANRGGLQFRYAHLRRVSSNARCLRQPHSHIHSSSLSSPAGNTRVLRAASPRRTCSGTRMHGDGAAWRTLAVQHGGVWPFFHKYLLYQ</sequence>
<name>A0AAN7XRZ0_ELEMC</name>
<keyword evidence="3" id="KW-1185">Reference proteome</keyword>
<protein>
    <submittedName>
        <fullName evidence="2">Uncharacterized protein</fullName>
    </submittedName>
</protein>
<dbReference type="AlphaFoldDB" id="A0AAN7XRZ0"/>
<feature type="region of interest" description="Disordered" evidence="1">
    <location>
        <begin position="30"/>
        <end position="54"/>
    </location>
</feature>
<evidence type="ECO:0000313" key="3">
    <source>
        <dbReference type="Proteomes" id="UP001346869"/>
    </source>
</evidence>
<proteinExistence type="predicted"/>
<evidence type="ECO:0000313" key="2">
    <source>
        <dbReference type="EMBL" id="KAK5865794.1"/>
    </source>
</evidence>
<feature type="compositionally biased region" description="Basic and acidic residues" evidence="1">
    <location>
        <begin position="34"/>
        <end position="44"/>
    </location>
</feature>
<evidence type="ECO:0000256" key="1">
    <source>
        <dbReference type="SAM" id="MobiDB-lite"/>
    </source>
</evidence>
<dbReference type="EMBL" id="JAUZQC010000009">
    <property type="protein sequence ID" value="KAK5865794.1"/>
    <property type="molecule type" value="Genomic_DNA"/>
</dbReference>